<dbReference type="Pfam" id="PF00560">
    <property type="entry name" value="LRR_1"/>
    <property type="match status" value="5"/>
</dbReference>
<comment type="similarity">
    <text evidence="3">Belongs to the RLP family.</text>
</comment>
<proteinExistence type="inferred from homology"/>
<dbReference type="PANTHER" id="PTHR45974:SF272">
    <property type="entry name" value="LEUCINE RICH REPEAT FAMILY PROTEIN, EXPRESSED"/>
    <property type="match status" value="1"/>
</dbReference>
<keyword evidence="8" id="KW-0433">Leucine-rich repeat</keyword>
<dbReference type="FunFam" id="3.80.10.10:FF:000041">
    <property type="entry name" value="LRR receptor-like serine/threonine-protein kinase ERECTA"/>
    <property type="match status" value="1"/>
</dbReference>
<dbReference type="InterPro" id="IPR000719">
    <property type="entry name" value="Prot_kinase_dom"/>
</dbReference>
<accession>A0AA38CD15</accession>
<feature type="transmembrane region" description="Helical" evidence="23">
    <location>
        <begin position="677"/>
        <end position="698"/>
    </location>
</feature>
<keyword evidence="14" id="KW-0418">Kinase</keyword>
<dbReference type="FunFam" id="1.10.510.10:FF:000358">
    <property type="entry name" value="Putative leucine-rich repeat receptor-like serine/threonine-protein kinase"/>
    <property type="match status" value="1"/>
</dbReference>
<evidence type="ECO:0000256" key="20">
    <source>
        <dbReference type="ARBA" id="ARBA00047899"/>
    </source>
</evidence>
<keyword evidence="11 24" id="KW-0732">Signal</keyword>
<dbReference type="Gene3D" id="1.10.510.10">
    <property type="entry name" value="Transferase(Phosphotransferase) domain 1"/>
    <property type="match status" value="1"/>
</dbReference>
<name>A0AA38CD15_TAXCH</name>
<evidence type="ECO:0000256" key="5">
    <source>
        <dbReference type="ARBA" id="ARBA00022475"/>
    </source>
</evidence>
<dbReference type="InterPro" id="IPR001245">
    <property type="entry name" value="Ser-Thr/Tyr_kinase_cat_dom"/>
</dbReference>
<dbReference type="Pfam" id="PF08263">
    <property type="entry name" value="LRRNT_2"/>
    <property type="match status" value="1"/>
</dbReference>
<dbReference type="GO" id="GO:0005524">
    <property type="term" value="F:ATP binding"/>
    <property type="evidence" value="ECO:0007669"/>
    <property type="project" value="UniProtKB-UniRule"/>
</dbReference>
<evidence type="ECO:0000256" key="12">
    <source>
        <dbReference type="ARBA" id="ARBA00022737"/>
    </source>
</evidence>
<evidence type="ECO:0000313" key="27">
    <source>
        <dbReference type="Proteomes" id="UP000824469"/>
    </source>
</evidence>
<dbReference type="SMART" id="SM00220">
    <property type="entry name" value="S_TKc"/>
    <property type="match status" value="1"/>
</dbReference>
<dbReference type="EMBL" id="JAHRHJ020000010">
    <property type="protein sequence ID" value="KAH9297770.1"/>
    <property type="molecule type" value="Genomic_DNA"/>
</dbReference>
<dbReference type="InterPro" id="IPR013210">
    <property type="entry name" value="LRR_N_plant-typ"/>
</dbReference>
<evidence type="ECO:0000256" key="16">
    <source>
        <dbReference type="ARBA" id="ARBA00022989"/>
    </source>
</evidence>
<feature type="signal peptide" evidence="24">
    <location>
        <begin position="1"/>
        <end position="21"/>
    </location>
</feature>
<evidence type="ECO:0000256" key="1">
    <source>
        <dbReference type="ARBA" id="ARBA00004162"/>
    </source>
</evidence>
<keyword evidence="7" id="KW-0597">Phosphoprotein</keyword>
<keyword evidence="13 22" id="KW-0547">Nucleotide-binding</keyword>
<keyword evidence="17 23" id="KW-0472">Membrane</keyword>
<dbReference type="InterPro" id="IPR055414">
    <property type="entry name" value="LRR_R13L4/SHOC2-like"/>
</dbReference>
<evidence type="ECO:0000256" key="4">
    <source>
        <dbReference type="ARBA" id="ARBA00012513"/>
    </source>
</evidence>
<reference evidence="26 27" key="1">
    <citation type="journal article" date="2021" name="Nat. Plants">
        <title>The Taxus genome provides insights into paclitaxel biosynthesis.</title>
        <authorList>
            <person name="Xiong X."/>
            <person name="Gou J."/>
            <person name="Liao Q."/>
            <person name="Li Y."/>
            <person name="Zhou Q."/>
            <person name="Bi G."/>
            <person name="Li C."/>
            <person name="Du R."/>
            <person name="Wang X."/>
            <person name="Sun T."/>
            <person name="Guo L."/>
            <person name="Liang H."/>
            <person name="Lu P."/>
            <person name="Wu Y."/>
            <person name="Zhang Z."/>
            <person name="Ro D.K."/>
            <person name="Shang Y."/>
            <person name="Huang S."/>
            <person name="Yan J."/>
        </authorList>
    </citation>
    <scope>NUCLEOTIDE SEQUENCE [LARGE SCALE GENOMIC DNA]</scope>
    <source>
        <strain evidence="26">Ta-2019</strain>
    </source>
</reference>
<evidence type="ECO:0000256" key="11">
    <source>
        <dbReference type="ARBA" id="ARBA00022729"/>
    </source>
</evidence>
<feature type="chain" id="PRO_5041348594" description="non-specific serine/threonine protein kinase" evidence="24">
    <location>
        <begin position="22"/>
        <end position="1058"/>
    </location>
</feature>
<dbReference type="InterPro" id="IPR032675">
    <property type="entry name" value="LRR_dom_sf"/>
</dbReference>
<keyword evidence="9" id="KW-0808">Transferase</keyword>
<dbReference type="InterPro" id="IPR017441">
    <property type="entry name" value="Protein_kinase_ATP_BS"/>
</dbReference>
<evidence type="ECO:0000256" key="10">
    <source>
        <dbReference type="ARBA" id="ARBA00022692"/>
    </source>
</evidence>
<evidence type="ECO:0000256" key="15">
    <source>
        <dbReference type="ARBA" id="ARBA00022840"/>
    </source>
</evidence>
<dbReference type="GO" id="GO:0005886">
    <property type="term" value="C:plasma membrane"/>
    <property type="evidence" value="ECO:0007669"/>
    <property type="project" value="UniProtKB-SubCell"/>
</dbReference>
<dbReference type="EC" id="2.7.11.1" evidence="4"/>
<evidence type="ECO:0000256" key="24">
    <source>
        <dbReference type="SAM" id="SignalP"/>
    </source>
</evidence>
<dbReference type="SUPFAM" id="SSF56112">
    <property type="entry name" value="Protein kinase-like (PK-like)"/>
    <property type="match status" value="1"/>
</dbReference>
<evidence type="ECO:0000256" key="18">
    <source>
        <dbReference type="ARBA" id="ARBA00023170"/>
    </source>
</evidence>
<evidence type="ECO:0000313" key="26">
    <source>
        <dbReference type="EMBL" id="KAH9297770.1"/>
    </source>
</evidence>
<evidence type="ECO:0000256" key="9">
    <source>
        <dbReference type="ARBA" id="ARBA00022679"/>
    </source>
</evidence>
<dbReference type="InterPro" id="IPR011009">
    <property type="entry name" value="Kinase-like_dom_sf"/>
</dbReference>
<keyword evidence="10 23" id="KW-0812">Transmembrane</keyword>
<dbReference type="PANTHER" id="PTHR45974">
    <property type="entry name" value="RECEPTOR-LIKE PROTEIN 55"/>
    <property type="match status" value="1"/>
</dbReference>
<evidence type="ECO:0000256" key="21">
    <source>
        <dbReference type="ARBA" id="ARBA00048679"/>
    </source>
</evidence>
<keyword evidence="15 22" id="KW-0067">ATP-binding</keyword>
<keyword evidence="12" id="KW-0677">Repeat</keyword>
<dbReference type="FunFam" id="3.80.10.10:FF:000627">
    <property type="entry name" value="Probable leucine-rich repeat receptor-like protein kinase At2g33170"/>
    <property type="match status" value="1"/>
</dbReference>
<evidence type="ECO:0000256" key="23">
    <source>
        <dbReference type="SAM" id="Phobius"/>
    </source>
</evidence>
<evidence type="ECO:0000256" key="19">
    <source>
        <dbReference type="ARBA" id="ARBA00023180"/>
    </source>
</evidence>
<dbReference type="PROSITE" id="PS50011">
    <property type="entry name" value="PROTEIN_KINASE_DOM"/>
    <property type="match status" value="1"/>
</dbReference>
<protein>
    <recommendedName>
        <fullName evidence="4">non-specific serine/threonine protein kinase</fullName>
        <ecNumber evidence="4">2.7.11.1</ecNumber>
    </recommendedName>
</protein>
<keyword evidence="16 23" id="KW-1133">Transmembrane helix</keyword>
<evidence type="ECO:0000256" key="13">
    <source>
        <dbReference type="ARBA" id="ARBA00022741"/>
    </source>
</evidence>
<comment type="similarity">
    <text evidence="2">Belongs to the protein kinase superfamily. Ser/Thr protein kinase family.</text>
</comment>
<dbReference type="OMA" id="NEIAGMM"/>
<dbReference type="PROSITE" id="PS00107">
    <property type="entry name" value="PROTEIN_KINASE_ATP"/>
    <property type="match status" value="1"/>
</dbReference>
<evidence type="ECO:0000256" key="2">
    <source>
        <dbReference type="ARBA" id="ARBA00008684"/>
    </source>
</evidence>
<gene>
    <name evidence="26" type="ORF">KI387_029452</name>
</gene>
<organism evidence="26 27">
    <name type="scientific">Taxus chinensis</name>
    <name type="common">Chinese yew</name>
    <name type="synonym">Taxus wallichiana var. chinensis</name>
    <dbReference type="NCBI Taxonomy" id="29808"/>
    <lineage>
        <taxon>Eukaryota</taxon>
        <taxon>Viridiplantae</taxon>
        <taxon>Streptophyta</taxon>
        <taxon>Embryophyta</taxon>
        <taxon>Tracheophyta</taxon>
        <taxon>Spermatophyta</taxon>
        <taxon>Pinopsida</taxon>
        <taxon>Pinidae</taxon>
        <taxon>Conifers II</taxon>
        <taxon>Cupressales</taxon>
        <taxon>Taxaceae</taxon>
        <taxon>Taxus</taxon>
    </lineage>
</organism>
<feature type="binding site" evidence="22">
    <location>
        <position position="759"/>
    </location>
    <ligand>
        <name>ATP</name>
        <dbReference type="ChEBI" id="CHEBI:30616"/>
    </ligand>
</feature>
<feature type="domain" description="Protein kinase" evidence="25">
    <location>
        <begin position="731"/>
        <end position="1020"/>
    </location>
</feature>
<dbReference type="FunFam" id="3.80.10.10:FF:000095">
    <property type="entry name" value="LRR receptor-like serine/threonine-protein kinase GSO1"/>
    <property type="match status" value="1"/>
</dbReference>
<evidence type="ECO:0000256" key="3">
    <source>
        <dbReference type="ARBA" id="ARBA00009592"/>
    </source>
</evidence>
<dbReference type="Pfam" id="PF13855">
    <property type="entry name" value="LRR_8"/>
    <property type="match status" value="1"/>
</dbReference>
<dbReference type="Pfam" id="PF23598">
    <property type="entry name" value="LRR_14"/>
    <property type="match status" value="1"/>
</dbReference>
<dbReference type="CDD" id="cd14066">
    <property type="entry name" value="STKc_IRAK"/>
    <property type="match status" value="1"/>
</dbReference>
<dbReference type="FunFam" id="3.80.10.10:FF:000111">
    <property type="entry name" value="LRR receptor-like serine/threonine-protein kinase ERECTA"/>
    <property type="match status" value="1"/>
</dbReference>
<dbReference type="InterPro" id="IPR008271">
    <property type="entry name" value="Ser/Thr_kinase_AS"/>
</dbReference>
<dbReference type="Gene3D" id="3.80.10.10">
    <property type="entry name" value="Ribonuclease Inhibitor"/>
    <property type="match status" value="4"/>
</dbReference>
<evidence type="ECO:0000256" key="14">
    <source>
        <dbReference type="ARBA" id="ARBA00022777"/>
    </source>
</evidence>
<evidence type="ECO:0000256" key="7">
    <source>
        <dbReference type="ARBA" id="ARBA00022553"/>
    </source>
</evidence>
<dbReference type="InterPro" id="IPR001611">
    <property type="entry name" value="Leu-rich_rpt"/>
</dbReference>
<keyword evidence="27" id="KW-1185">Reference proteome</keyword>
<evidence type="ECO:0000256" key="22">
    <source>
        <dbReference type="PROSITE-ProRule" id="PRU10141"/>
    </source>
</evidence>
<sequence>MATIILALFLWIQISILSSSSSPIVYPSQDPSSHPQADTDLEALLAFKSAITYDYLNSLTTWTSNISFCRWNGITCSPEQRVVSLNLTCMALEGIISPLLGNLSFLTVLDLSHNFFNHHIPYQLGRLSRLRILLLSSNRLQGLIPTTLGACTNLQTISMFDNHLNGHIPTQLGFLPNLGFLDFGRNNLTSKIPNSLGNISSLNYLNLGENRLDGPIPSELGMLSQLNYLDLKENHHKGEIPLSLSNCTALQYLSIDLNYITGEIPGELCSKNTRLLELYLGANQLSGTIPVTLSNCSRLQRLELSFNHLTGIVPSEFGKLSGLTLLNMEFNNLVSGSPTSLPLLTALTNCSLLKVIGLSHNHLTGVIPSSVAQLSPKLEKIRLDGNRIRGEIPRQIGNLTSLTVLSLPSNLLAGVIPSTVGMLRRLERLDLSGNNFNGNIPEEIGKLRSLYILDLSENKLSKNIPDSLSHLQQIGHLVLHHNFLTGNIPSSLGKWLTLEKLDLSYNRLRGHIPPPVAGLSNLAFYFNLSNNLLQGTIPLELSKMDKVQAIDISANQLTGNIPDVLGSCISLEYLNFSFNQLRGPIPYSLGELQNLRVLDFSSNNLSGKIPLTLEKLKVVRHLIFSMNQLSGEIPKDGVFKLLGPTSFTGNPGLCGPWVKLPACSAPKHKTLSHLKRVVIPIGAATTLVIWCIFIGFLWRCFKRGHLMAIVSLKLENRRISLSELMIATEAFSEANLLGMGSFGKVYKGILKDGTMAAIKVLNLQNEDGRKSFDRECRILATIRHRNLVRVITCYSDLNFKALIFPLMPNGSLDKLLYPRGPQSSQGYAACRLDLFQRLSIAIDIAQGIEYLHHHCFVQVIHCDLKPSNVLLGEDMTAYLTDFGISRLFFVNSMNSSTSTLTLKGSIGYIAPEYGLSGHVTTKGDVYSYGIVLLEIVTGKSPTNNMFIQGMNLQKWVRRDFPNTIEVVVDSSLLIAGSSSEENKAFKCLRELINIGLLCTKESPAERPSMMDIVRILHSVKGTFLGVSPTSTPQSDLSSLLTPTNFVSRSDDSQASLSY</sequence>
<dbReference type="SUPFAM" id="SSF52058">
    <property type="entry name" value="L domain-like"/>
    <property type="match status" value="2"/>
</dbReference>
<comment type="caution">
    <text evidence="26">The sequence shown here is derived from an EMBL/GenBank/DDBJ whole genome shotgun (WGS) entry which is preliminary data.</text>
</comment>
<dbReference type="InterPro" id="IPR003591">
    <property type="entry name" value="Leu-rich_rpt_typical-subtyp"/>
</dbReference>
<comment type="catalytic activity">
    <reaction evidence="20">
        <text>L-threonyl-[protein] + ATP = O-phospho-L-threonyl-[protein] + ADP + H(+)</text>
        <dbReference type="Rhea" id="RHEA:46608"/>
        <dbReference type="Rhea" id="RHEA-COMP:11060"/>
        <dbReference type="Rhea" id="RHEA-COMP:11605"/>
        <dbReference type="ChEBI" id="CHEBI:15378"/>
        <dbReference type="ChEBI" id="CHEBI:30013"/>
        <dbReference type="ChEBI" id="CHEBI:30616"/>
        <dbReference type="ChEBI" id="CHEBI:61977"/>
        <dbReference type="ChEBI" id="CHEBI:456216"/>
        <dbReference type="EC" id="2.7.11.1"/>
    </reaction>
</comment>
<keyword evidence="19" id="KW-0325">Glycoprotein</keyword>
<evidence type="ECO:0000256" key="17">
    <source>
        <dbReference type="ARBA" id="ARBA00023136"/>
    </source>
</evidence>
<dbReference type="Pfam" id="PF07714">
    <property type="entry name" value="PK_Tyr_Ser-Thr"/>
    <property type="match status" value="1"/>
</dbReference>
<dbReference type="Gene3D" id="3.30.200.20">
    <property type="entry name" value="Phosphorylase Kinase, domain 1"/>
    <property type="match status" value="1"/>
</dbReference>
<dbReference type="SMART" id="SM00369">
    <property type="entry name" value="LRR_TYP"/>
    <property type="match status" value="8"/>
</dbReference>
<evidence type="ECO:0000256" key="6">
    <source>
        <dbReference type="ARBA" id="ARBA00022527"/>
    </source>
</evidence>
<comment type="catalytic activity">
    <reaction evidence="21">
        <text>L-seryl-[protein] + ATP = O-phospho-L-seryl-[protein] + ADP + H(+)</text>
        <dbReference type="Rhea" id="RHEA:17989"/>
        <dbReference type="Rhea" id="RHEA-COMP:9863"/>
        <dbReference type="Rhea" id="RHEA-COMP:11604"/>
        <dbReference type="ChEBI" id="CHEBI:15378"/>
        <dbReference type="ChEBI" id="CHEBI:29999"/>
        <dbReference type="ChEBI" id="CHEBI:30616"/>
        <dbReference type="ChEBI" id="CHEBI:83421"/>
        <dbReference type="ChEBI" id="CHEBI:456216"/>
        <dbReference type="EC" id="2.7.11.1"/>
    </reaction>
</comment>
<keyword evidence="5" id="KW-1003">Cell membrane</keyword>
<dbReference type="AlphaFoldDB" id="A0AA38CD15"/>
<dbReference type="Proteomes" id="UP000824469">
    <property type="component" value="Unassembled WGS sequence"/>
</dbReference>
<keyword evidence="6" id="KW-0723">Serine/threonine-protein kinase</keyword>
<evidence type="ECO:0000256" key="8">
    <source>
        <dbReference type="ARBA" id="ARBA00022614"/>
    </source>
</evidence>
<comment type="subcellular location">
    <subcellularLocation>
        <location evidence="1">Cell membrane</location>
        <topology evidence="1">Single-pass membrane protein</topology>
    </subcellularLocation>
</comment>
<dbReference type="PROSITE" id="PS00108">
    <property type="entry name" value="PROTEIN_KINASE_ST"/>
    <property type="match status" value="1"/>
</dbReference>
<dbReference type="GO" id="GO:0004674">
    <property type="term" value="F:protein serine/threonine kinase activity"/>
    <property type="evidence" value="ECO:0007669"/>
    <property type="project" value="UniProtKB-KW"/>
</dbReference>
<evidence type="ECO:0000259" key="25">
    <source>
        <dbReference type="PROSITE" id="PS50011"/>
    </source>
</evidence>
<keyword evidence="18" id="KW-0675">Receptor</keyword>